<evidence type="ECO:0000313" key="2">
    <source>
        <dbReference type="EMBL" id="PWN25297.1"/>
    </source>
</evidence>
<proteinExistence type="predicted"/>
<accession>A0A316UJ19</accession>
<dbReference type="AlphaFoldDB" id="A0A316UJ19"/>
<feature type="chain" id="PRO_5016458593" description="Extracellular membrane protein CFEM domain-containing protein" evidence="1">
    <location>
        <begin position="21"/>
        <end position="195"/>
    </location>
</feature>
<dbReference type="Proteomes" id="UP000245884">
    <property type="component" value="Unassembled WGS sequence"/>
</dbReference>
<feature type="signal peptide" evidence="1">
    <location>
        <begin position="1"/>
        <end position="20"/>
    </location>
</feature>
<sequence>MRAFICLFIIASVLSTMVTALPVGSGLSNFAAPTFCSRFEQACATTCGSAKPVTVCKVNTAVLKRGSLGNLSCKCSGKSATSSVIASMFKPMSSSASSNSTASSNSQFKKITGAGNQVAPVSEAHATASTVSSSSGSFPTAPTVANNAVVVPQNDIIGTWTSSTAPAAAAQTTQARVPSMAAVTTNGEAPKPVVL</sequence>
<dbReference type="EMBL" id="KZ819676">
    <property type="protein sequence ID" value="PWN25297.1"/>
    <property type="molecule type" value="Genomic_DNA"/>
</dbReference>
<dbReference type="RefSeq" id="XP_025359909.1">
    <property type="nucleotide sequence ID" value="XM_025506913.1"/>
</dbReference>
<evidence type="ECO:0008006" key="4">
    <source>
        <dbReference type="Google" id="ProtNLM"/>
    </source>
</evidence>
<evidence type="ECO:0000256" key="1">
    <source>
        <dbReference type="SAM" id="SignalP"/>
    </source>
</evidence>
<dbReference type="GeneID" id="37028736"/>
<keyword evidence="3" id="KW-1185">Reference proteome</keyword>
<organism evidence="2 3">
    <name type="scientific">Jaminaea rosea</name>
    <dbReference type="NCBI Taxonomy" id="1569628"/>
    <lineage>
        <taxon>Eukaryota</taxon>
        <taxon>Fungi</taxon>
        <taxon>Dikarya</taxon>
        <taxon>Basidiomycota</taxon>
        <taxon>Ustilaginomycotina</taxon>
        <taxon>Exobasidiomycetes</taxon>
        <taxon>Microstromatales</taxon>
        <taxon>Microstromatales incertae sedis</taxon>
        <taxon>Jaminaea</taxon>
    </lineage>
</organism>
<gene>
    <name evidence="2" type="ORF">BDZ90DRAFT_234144</name>
</gene>
<keyword evidence="1" id="KW-0732">Signal</keyword>
<name>A0A316UJ19_9BASI</name>
<reference evidence="2 3" key="1">
    <citation type="journal article" date="2018" name="Mol. Biol. Evol.">
        <title>Broad Genomic Sampling Reveals a Smut Pathogenic Ancestry of the Fungal Clade Ustilaginomycotina.</title>
        <authorList>
            <person name="Kijpornyongpan T."/>
            <person name="Mondo S.J."/>
            <person name="Barry K."/>
            <person name="Sandor L."/>
            <person name="Lee J."/>
            <person name="Lipzen A."/>
            <person name="Pangilinan J."/>
            <person name="LaButti K."/>
            <person name="Hainaut M."/>
            <person name="Henrissat B."/>
            <person name="Grigoriev I.V."/>
            <person name="Spatafora J.W."/>
            <person name="Aime M.C."/>
        </authorList>
    </citation>
    <scope>NUCLEOTIDE SEQUENCE [LARGE SCALE GENOMIC DNA]</scope>
    <source>
        <strain evidence="2 3">MCA 5214</strain>
    </source>
</reference>
<protein>
    <recommendedName>
        <fullName evidence="4">Extracellular membrane protein CFEM domain-containing protein</fullName>
    </recommendedName>
</protein>
<evidence type="ECO:0000313" key="3">
    <source>
        <dbReference type="Proteomes" id="UP000245884"/>
    </source>
</evidence>